<protein>
    <submittedName>
        <fullName evidence="1">Uncharacterized protein</fullName>
    </submittedName>
</protein>
<sequence>MLMISCEKTRDNRSSWPVLLHHRHRLNDSCLMLPHIHSLLLLRLTLKKVFTSGP</sequence>
<comment type="caution">
    <text evidence="1">The sequence shown here is derived from an EMBL/GenBank/DDBJ whole genome shotgun (WGS) entry which is preliminary data.</text>
</comment>
<organism evidence="1 2">
    <name type="scientific">Trifolium medium</name>
    <dbReference type="NCBI Taxonomy" id="97028"/>
    <lineage>
        <taxon>Eukaryota</taxon>
        <taxon>Viridiplantae</taxon>
        <taxon>Streptophyta</taxon>
        <taxon>Embryophyta</taxon>
        <taxon>Tracheophyta</taxon>
        <taxon>Spermatophyta</taxon>
        <taxon>Magnoliopsida</taxon>
        <taxon>eudicotyledons</taxon>
        <taxon>Gunneridae</taxon>
        <taxon>Pentapetalae</taxon>
        <taxon>rosids</taxon>
        <taxon>fabids</taxon>
        <taxon>Fabales</taxon>
        <taxon>Fabaceae</taxon>
        <taxon>Papilionoideae</taxon>
        <taxon>50 kb inversion clade</taxon>
        <taxon>NPAAA clade</taxon>
        <taxon>Hologalegina</taxon>
        <taxon>IRL clade</taxon>
        <taxon>Trifolieae</taxon>
        <taxon>Trifolium</taxon>
    </lineage>
</organism>
<evidence type="ECO:0000313" key="2">
    <source>
        <dbReference type="Proteomes" id="UP000265520"/>
    </source>
</evidence>
<dbReference type="AlphaFoldDB" id="A0A392VHP3"/>
<dbReference type="Proteomes" id="UP000265520">
    <property type="component" value="Unassembled WGS sequence"/>
</dbReference>
<dbReference type="EMBL" id="LXQA011151734">
    <property type="protein sequence ID" value="MCI86859.1"/>
    <property type="molecule type" value="Genomic_DNA"/>
</dbReference>
<accession>A0A392VHP3</accession>
<feature type="non-terminal residue" evidence="1">
    <location>
        <position position="54"/>
    </location>
</feature>
<proteinExistence type="predicted"/>
<reference evidence="1 2" key="1">
    <citation type="journal article" date="2018" name="Front. Plant Sci.">
        <title>Red Clover (Trifolium pratense) and Zigzag Clover (T. medium) - A Picture of Genomic Similarities and Differences.</title>
        <authorList>
            <person name="Dluhosova J."/>
            <person name="Istvanek J."/>
            <person name="Nedelnik J."/>
            <person name="Repkova J."/>
        </authorList>
    </citation>
    <scope>NUCLEOTIDE SEQUENCE [LARGE SCALE GENOMIC DNA]</scope>
    <source>
        <strain evidence="2">cv. 10/8</strain>
        <tissue evidence="1">Leaf</tissue>
    </source>
</reference>
<name>A0A392VHP3_9FABA</name>
<evidence type="ECO:0000313" key="1">
    <source>
        <dbReference type="EMBL" id="MCI86859.1"/>
    </source>
</evidence>
<keyword evidence="2" id="KW-1185">Reference proteome</keyword>